<dbReference type="Proteomes" id="UP000249169">
    <property type="component" value="Unassembled WGS sequence"/>
</dbReference>
<evidence type="ECO:0000313" key="2">
    <source>
        <dbReference type="Proteomes" id="UP000249169"/>
    </source>
</evidence>
<proteinExistence type="predicted"/>
<dbReference type="EMBL" id="QHKO01000004">
    <property type="protein sequence ID" value="RAL22209.1"/>
    <property type="molecule type" value="Genomic_DNA"/>
</dbReference>
<dbReference type="AlphaFoldDB" id="A0A328C4M5"/>
<accession>A0A328C4M5</accession>
<organism evidence="1 2">
    <name type="scientific">Lujinxingia litoralis</name>
    <dbReference type="NCBI Taxonomy" id="2211119"/>
    <lineage>
        <taxon>Bacteria</taxon>
        <taxon>Deltaproteobacteria</taxon>
        <taxon>Bradymonadales</taxon>
        <taxon>Lujinxingiaceae</taxon>
        <taxon>Lujinxingia</taxon>
    </lineage>
</organism>
<keyword evidence="2" id="KW-1185">Reference proteome</keyword>
<name>A0A328C4M5_9DELT</name>
<evidence type="ECO:0000313" key="1">
    <source>
        <dbReference type="EMBL" id="RAL22209.1"/>
    </source>
</evidence>
<protein>
    <submittedName>
        <fullName evidence="1">Uncharacterized protein</fullName>
    </submittedName>
</protein>
<comment type="caution">
    <text evidence="1">The sequence shown here is derived from an EMBL/GenBank/DDBJ whole genome shotgun (WGS) entry which is preliminary data.</text>
</comment>
<reference evidence="1 2" key="1">
    <citation type="submission" date="2018-05" db="EMBL/GenBank/DDBJ databases">
        <title>Lujinxingia marina gen. nov. sp. nov., a new facultative anaerobic member of the class Deltaproteobacteria, and proposal of Lujinxingaceae fam. nov.</title>
        <authorList>
            <person name="Li C.-M."/>
        </authorList>
    </citation>
    <scope>NUCLEOTIDE SEQUENCE [LARGE SCALE GENOMIC DNA]</scope>
    <source>
        <strain evidence="1 2">B210</strain>
    </source>
</reference>
<gene>
    <name evidence="1" type="ORF">DL240_10170</name>
</gene>
<sequence length="74" mass="7747">MRVALTPGLSPAMASTDRDRLAQCGRGMHQRGELVDREPVAHGQGQFHDGISGAGGRQASAQKMVGAAIADEFD</sequence>